<organism evidence="7 8">
    <name type="scientific">Halpernia humi</name>
    <dbReference type="NCBI Taxonomy" id="493375"/>
    <lineage>
        <taxon>Bacteria</taxon>
        <taxon>Pseudomonadati</taxon>
        <taxon>Bacteroidota</taxon>
        <taxon>Flavobacteriia</taxon>
        <taxon>Flavobacteriales</taxon>
        <taxon>Weeksellaceae</taxon>
        <taxon>Chryseobacterium group</taxon>
        <taxon>Halpernia</taxon>
    </lineage>
</organism>
<evidence type="ECO:0000313" key="8">
    <source>
        <dbReference type="Proteomes" id="UP000236738"/>
    </source>
</evidence>
<dbReference type="GO" id="GO:0006353">
    <property type="term" value="P:DNA-templated transcription termination"/>
    <property type="evidence" value="ECO:0007669"/>
    <property type="project" value="InterPro"/>
</dbReference>
<dbReference type="EMBL" id="FNUS01000002">
    <property type="protein sequence ID" value="SEG03355.1"/>
    <property type="molecule type" value="Genomic_DNA"/>
</dbReference>
<keyword evidence="8" id="KW-1185">Reference proteome</keyword>
<evidence type="ECO:0000256" key="3">
    <source>
        <dbReference type="ARBA" id="ARBA00022884"/>
    </source>
</evidence>
<keyword evidence="2" id="KW-0889">Transcription antitermination</keyword>
<dbReference type="RefSeq" id="WP_103913323.1">
    <property type="nucleotide sequence ID" value="NZ_FNUS01000002.1"/>
</dbReference>
<evidence type="ECO:0000256" key="1">
    <source>
        <dbReference type="ARBA" id="ARBA00005952"/>
    </source>
</evidence>
<proteinExistence type="inferred from homology"/>
<feature type="domain" description="NusB/RsmB/TIM44" evidence="6">
    <location>
        <begin position="204"/>
        <end position="297"/>
    </location>
</feature>
<keyword evidence="3" id="KW-0694">RNA-binding</keyword>
<dbReference type="OrthoDB" id="9787568at2"/>
<evidence type="ECO:0000256" key="2">
    <source>
        <dbReference type="ARBA" id="ARBA00022814"/>
    </source>
</evidence>
<evidence type="ECO:0000256" key="5">
    <source>
        <dbReference type="ARBA" id="ARBA00023163"/>
    </source>
</evidence>
<dbReference type="GO" id="GO:0031564">
    <property type="term" value="P:transcription antitermination"/>
    <property type="evidence" value="ECO:0007669"/>
    <property type="project" value="UniProtKB-KW"/>
</dbReference>
<dbReference type="Gene3D" id="1.10.940.10">
    <property type="entry name" value="NusB-like"/>
    <property type="match status" value="1"/>
</dbReference>
<sequence length="302" mass="35929">MLGRRQIREKVVETLYSFYQNPIAADILEKNMISQIEKIYHLYIYELNFLVGLKNVAEQQIEIGKHKFIKTESTINPNQKFINNKVLQQLEENTERLSFTSKHLELKWDLYDDLLVRTFQRIKAGKRYQDFMSDENSYSFEDDQKFIGKLFLRYIAENEHFHEHLEEKELSWADDFHIANSMIQKTVGFLKPNESSHTLIKMFKNDEDVDFAKNLLKYAISHLQESEEKVKERLQNWDLERISLIDKIIIIAAITEMDYFPFTPSAVIMNEYIEISKVFSSEKSNIFVNGILDKYIKDKNRV</sequence>
<dbReference type="NCBIfam" id="TIGR01951">
    <property type="entry name" value="nusB"/>
    <property type="match status" value="1"/>
</dbReference>
<keyword evidence="5" id="KW-0804">Transcription</keyword>
<evidence type="ECO:0000313" key="7">
    <source>
        <dbReference type="EMBL" id="SEG03355.1"/>
    </source>
</evidence>
<dbReference type="PANTHER" id="PTHR11078">
    <property type="entry name" value="N UTILIZATION SUBSTANCE PROTEIN B-RELATED"/>
    <property type="match status" value="1"/>
</dbReference>
<dbReference type="SUPFAM" id="SSF48013">
    <property type="entry name" value="NusB-like"/>
    <property type="match status" value="1"/>
</dbReference>
<gene>
    <name evidence="7" type="ORF">SAMN05421847_1348</name>
</gene>
<dbReference type="GO" id="GO:0005829">
    <property type="term" value="C:cytosol"/>
    <property type="evidence" value="ECO:0007669"/>
    <property type="project" value="TreeGrafter"/>
</dbReference>
<protein>
    <submittedName>
        <fullName evidence="7">NusB antitermination factor</fullName>
    </submittedName>
</protein>
<accession>A0A1H5WVP7</accession>
<reference evidence="8" key="1">
    <citation type="submission" date="2016-10" db="EMBL/GenBank/DDBJ databases">
        <authorList>
            <person name="Varghese N."/>
            <person name="Submissions S."/>
        </authorList>
    </citation>
    <scope>NUCLEOTIDE SEQUENCE [LARGE SCALE GENOMIC DNA]</scope>
    <source>
        <strain evidence="8">DSM 21580</strain>
    </source>
</reference>
<evidence type="ECO:0000259" key="6">
    <source>
        <dbReference type="Pfam" id="PF01029"/>
    </source>
</evidence>
<dbReference type="GO" id="GO:0003723">
    <property type="term" value="F:RNA binding"/>
    <property type="evidence" value="ECO:0007669"/>
    <property type="project" value="UniProtKB-KW"/>
</dbReference>
<evidence type="ECO:0000256" key="4">
    <source>
        <dbReference type="ARBA" id="ARBA00023015"/>
    </source>
</evidence>
<dbReference type="PANTHER" id="PTHR11078:SF3">
    <property type="entry name" value="ANTITERMINATION NUSB DOMAIN-CONTAINING PROTEIN"/>
    <property type="match status" value="1"/>
</dbReference>
<comment type="similarity">
    <text evidence="1">Belongs to the NusB family.</text>
</comment>
<dbReference type="Pfam" id="PF01029">
    <property type="entry name" value="NusB"/>
    <property type="match status" value="1"/>
</dbReference>
<keyword evidence="4" id="KW-0805">Transcription regulation</keyword>
<dbReference type="AlphaFoldDB" id="A0A1H5WVP7"/>
<dbReference type="Proteomes" id="UP000236738">
    <property type="component" value="Unassembled WGS sequence"/>
</dbReference>
<dbReference type="InterPro" id="IPR011605">
    <property type="entry name" value="NusB_fam"/>
</dbReference>
<dbReference type="InterPro" id="IPR006027">
    <property type="entry name" value="NusB_RsmB_TIM44"/>
</dbReference>
<name>A0A1H5WVP7_9FLAO</name>
<dbReference type="InterPro" id="IPR035926">
    <property type="entry name" value="NusB-like_sf"/>
</dbReference>